<name>A0A392PPH2_9FABA</name>
<dbReference type="EMBL" id="LXQA010085638">
    <property type="protein sequence ID" value="MCI12805.1"/>
    <property type="molecule type" value="Genomic_DNA"/>
</dbReference>
<reference evidence="1 2" key="1">
    <citation type="journal article" date="2018" name="Front. Plant Sci.">
        <title>Red Clover (Trifolium pratense) and Zigzag Clover (T. medium) - A Picture of Genomic Similarities and Differences.</title>
        <authorList>
            <person name="Dluhosova J."/>
            <person name="Istvanek J."/>
            <person name="Nedelnik J."/>
            <person name="Repkova J."/>
        </authorList>
    </citation>
    <scope>NUCLEOTIDE SEQUENCE [LARGE SCALE GENOMIC DNA]</scope>
    <source>
        <strain evidence="2">cv. 10/8</strain>
        <tissue evidence="1">Leaf</tissue>
    </source>
</reference>
<comment type="caution">
    <text evidence="1">The sequence shown here is derived from an EMBL/GenBank/DDBJ whole genome shotgun (WGS) entry which is preliminary data.</text>
</comment>
<protein>
    <submittedName>
        <fullName evidence="1">Uncharacterized protein</fullName>
    </submittedName>
</protein>
<feature type="non-terminal residue" evidence="1">
    <location>
        <position position="1"/>
    </location>
</feature>
<sequence>LSSSYTAISSTVLATRCIAAEQGCMSSLLEFVFADGGGAEMDR</sequence>
<dbReference type="AlphaFoldDB" id="A0A392PPH2"/>
<evidence type="ECO:0000313" key="2">
    <source>
        <dbReference type="Proteomes" id="UP000265520"/>
    </source>
</evidence>
<accession>A0A392PPH2</accession>
<organism evidence="1 2">
    <name type="scientific">Trifolium medium</name>
    <dbReference type="NCBI Taxonomy" id="97028"/>
    <lineage>
        <taxon>Eukaryota</taxon>
        <taxon>Viridiplantae</taxon>
        <taxon>Streptophyta</taxon>
        <taxon>Embryophyta</taxon>
        <taxon>Tracheophyta</taxon>
        <taxon>Spermatophyta</taxon>
        <taxon>Magnoliopsida</taxon>
        <taxon>eudicotyledons</taxon>
        <taxon>Gunneridae</taxon>
        <taxon>Pentapetalae</taxon>
        <taxon>rosids</taxon>
        <taxon>fabids</taxon>
        <taxon>Fabales</taxon>
        <taxon>Fabaceae</taxon>
        <taxon>Papilionoideae</taxon>
        <taxon>50 kb inversion clade</taxon>
        <taxon>NPAAA clade</taxon>
        <taxon>Hologalegina</taxon>
        <taxon>IRL clade</taxon>
        <taxon>Trifolieae</taxon>
        <taxon>Trifolium</taxon>
    </lineage>
</organism>
<keyword evidence="2" id="KW-1185">Reference proteome</keyword>
<evidence type="ECO:0000313" key="1">
    <source>
        <dbReference type="EMBL" id="MCI12805.1"/>
    </source>
</evidence>
<dbReference type="Proteomes" id="UP000265520">
    <property type="component" value="Unassembled WGS sequence"/>
</dbReference>
<proteinExistence type="predicted"/>